<feature type="region of interest" description="Disordered" evidence="1">
    <location>
        <begin position="98"/>
        <end position="134"/>
    </location>
</feature>
<accession>A0AAV9V7U2</accession>
<dbReference type="EMBL" id="JAVHNQ010000002">
    <property type="protein sequence ID" value="KAK6355504.1"/>
    <property type="molecule type" value="Genomic_DNA"/>
</dbReference>
<evidence type="ECO:0000256" key="1">
    <source>
        <dbReference type="SAM" id="MobiDB-lite"/>
    </source>
</evidence>
<evidence type="ECO:0000313" key="3">
    <source>
        <dbReference type="Proteomes" id="UP001375240"/>
    </source>
</evidence>
<evidence type="ECO:0000313" key="2">
    <source>
        <dbReference type="EMBL" id="KAK6355504.1"/>
    </source>
</evidence>
<feature type="region of interest" description="Disordered" evidence="1">
    <location>
        <begin position="1"/>
        <end position="29"/>
    </location>
</feature>
<comment type="caution">
    <text evidence="2">The sequence shown here is derived from an EMBL/GenBank/DDBJ whole genome shotgun (WGS) entry which is preliminary data.</text>
</comment>
<dbReference type="AlphaFoldDB" id="A0AAV9V7U2"/>
<reference evidence="2 3" key="1">
    <citation type="submission" date="2019-10" db="EMBL/GenBank/DDBJ databases">
        <authorList>
            <person name="Palmer J.M."/>
        </authorList>
    </citation>
    <scope>NUCLEOTIDE SEQUENCE [LARGE SCALE GENOMIC DNA]</scope>
    <source>
        <strain evidence="2 3">TWF696</strain>
    </source>
</reference>
<proteinExistence type="predicted"/>
<sequence length="376" mass="40274">MATFSPLPPNTTTLRHRKASSEPPHTTILPNECAVTSADAIATAVPLMDASSAASRQVQVTATALSLTSLLTTLTTTEGITTTARKLYAYPTKRLSARRYKSEDDGSLPLDAGRRSASSSGSSTPPPDYDEDTRTITISQPPGRSSIVPLHMPIAPLTPTNEDAGIVSAKFAMQGHNLLSLSLAEPASSTFRRHLYVDSLTYLLRALPADLSSSEATQLIASLPPSLQSYFQSQREMAAGCDGMQGMNVHMPPCKPEHPTIHYVLAVVTAATVASVRHLAPHVKTLARSTWEYNVKHRVAERGIDAVRGAVDSGFAFWKMVAQWVMMEDEVGEEKGGIVRSRRYGAGIVRDVGRYAGGVVRSGVGGVVEGFVEGMK</sequence>
<keyword evidence="3" id="KW-1185">Reference proteome</keyword>
<dbReference type="Proteomes" id="UP001375240">
    <property type="component" value="Unassembled WGS sequence"/>
</dbReference>
<protein>
    <submittedName>
        <fullName evidence="2">Uncharacterized protein</fullName>
    </submittedName>
</protein>
<organism evidence="2 3">
    <name type="scientific">Orbilia brochopaga</name>
    <dbReference type="NCBI Taxonomy" id="3140254"/>
    <lineage>
        <taxon>Eukaryota</taxon>
        <taxon>Fungi</taxon>
        <taxon>Dikarya</taxon>
        <taxon>Ascomycota</taxon>
        <taxon>Pezizomycotina</taxon>
        <taxon>Orbiliomycetes</taxon>
        <taxon>Orbiliales</taxon>
        <taxon>Orbiliaceae</taxon>
        <taxon>Orbilia</taxon>
    </lineage>
</organism>
<name>A0AAV9V7U2_9PEZI</name>
<gene>
    <name evidence="2" type="ORF">TWF696_004601</name>
</gene>